<dbReference type="RefSeq" id="WP_092479390.1">
    <property type="nucleotide sequence ID" value="NZ_FOXW01000001.1"/>
</dbReference>
<gene>
    <name evidence="2" type="ORF">SAMN04488506_0315</name>
</gene>
<organism evidence="2 3">
    <name type="scientific">Desemzia incerta</name>
    <dbReference type="NCBI Taxonomy" id="82801"/>
    <lineage>
        <taxon>Bacteria</taxon>
        <taxon>Bacillati</taxon>
        <taxon>Bacillota</taxon>
        <taxon>Bacilli</taxon>
        <taxon>Lactobacillales</taxon>
        <taxon>Carnobacteriaceae</taxon>
        <taxon>Desemzia</taxon>
    </lineage>
</organism>
<evidence type="ECO:0000256" key="1">
    <source>
        <dbReference type="PROSITE-ProRule" id="PRU00420"/>
    </source>
</evidence>
<dbReference type="EMBL" id="FOXW01000001">
    <property type="protein sequence ID" value="SFQ01579.1"/>
    <property type="molecule type" value="Genomic_DNA"/>
</dbReference>
<comment type="caution">
    <text evidence="1">Lacks conserved residue(s) required for the propagation of feature annotation.</text>
</comment>
<evidence type="ECO:0000313" key="2">
    <source>
        <dbReference type="EMBL" id="SFQ01579.1"/>
    </source>
</evidence>
<name>A0A1I5V256_9LACT</name>
<reference evidence="2 3" key="1">
    <citation type="submission" date="2016-10" db="EMBL/GenBank/DDBJ databases">
        <authorList>
            <person name="de Groot N.N."/>
        </authorList>
    </citation>
    <scope>NUCLEOTIDE SEQUENCE [LARGE SCALE GENOMIC DNA]</scope>
    <source>
        <strain evidence="2 3">DSM 20581</strain>
    </source>
</reference>
<dbReference type="PANTHER" id="PTHR40398:SF1">
    <property type="entry name" value="PTS SYSTEM GLUCITOL_SORBITOL-SPECIFIC EIIA COMPONENT"/>
    <property type="match status" value="1"/>
</dbReference>
<dbReference type="Gene3D" id="2.40.33.40">
    <property type="entry name" value="Phosphotransferase system, glucitol/sorbitol-specific IIA component"/>
    <property type="match status" value="1"/>
</dbReference>
<dbReference type="OrthoDB" id="7065254at2"/>
<dbReference type="GO" id="GO:0005737">
    <property type="term" value="C:cytoplasm"/>
    <property type="evidence" value="ECO:0007669"/>
    <property type="project" value="InterPro"/>
</dbReference>
<protein>
    <submittedName>
        <fullName evidence="2">PTS system, glucitol/sorbitol-specific IIA component</fullName>
    </submittedName>
</protein>
<dbReference type="SUPFAM" id="SSF141530">
    <property type="entry name" value="PTSIIA/GutA-like"/>
    <property type="match status" value="1"/>
</dbReference>
<dbReference type="Proteomes" id="UP000199136">
    <property type="component" value="Unassembled WGS sequence"/>
</dbReference>
<dbReference type="PANTHER" id="PTHR40398">
    <property type="entry name" value="PTS SYSTEM GLUCITOL/SORBITOL-SPECIFIC EIIA COMPONENT"/>
    <property type="match status" value="1"/>
</dbReference>
<dbReference type="Pfam" id="PF03829">
    <property type="entry name" value="PTSIIA_gutA"/>
    <property type="match status" value="1"/>
</dbReference>
<dbReference type="GO" id="GO:0008982">
    <property type="term" value="F:protein-N(PI)-phosphohistidine-sugar phosphotransferase activity"/>
    <property type="evidence" value="ECO:0007669"/>
    <property type="project" value="InterPro"/>
</dbReference>
<dbReference type="GO" id="GO:0016301">
    <property type="term" value="F:kinase activity"/>
    <property type="evidence" value="ECO:0007669"/>
    <property type="project" value="TreeGrafter"/>
</dbReference>
<keyword evidence="3" id="KW-1185">Reference proteome</keyword>
<dbReference type="InterPro" id="IPR036665">
    <property type="entry name" value="PTS_IIA_glucitol/sorbitol_sf"/>
</dbReference>
<dbReference type="GO" id="GO:0009401">
    <property type="term" value="P:phosphoenolpyruvate-dependent sugar phosphotransferase system"/>
    <property type="evidence" value="ECO:0007669"/>
    <property type="project" value="InterPro"/>
</dbReference>
<sequence length="121" mass="13277">MLITKITAIGNSAISKRDPLIILFGEQATEELRKVSVIQSKVSEDDLIELKIGGTIAFGEQEYKIMDVGSLANTNLNSIGHVTLNFAQPPEAKEDRIENGVYLTPFELPELSVGLEIAYKD</sequence>
<dbReference type="STRING" id="82801.SAMN04488506_0315"/>
<dbReference type="PROSITE" id="PS51097">
    <property type="entry name" value="PTS_EIIA_TYPE_5"/>
    <property type="match status" value="1"/>
</dbReference>
<dbReference type="InterPro" id="IPR004716">
    <property type="entry name" value="PTS_IIA_glucitol/sorbitol-sp"/>
</dbReference>
<evidence type="ECO:0000313" key="3">
    <source>
        <dbReference type="Proteomes" id="UP000199136"/>
    </source>
</evidence>
<accession>A0A1I5V256</accession>
<dbReference type="AlphaFoldDB" id="A0A1I5V256"/>
<proteinExistence type="predicted"/>